<dbReference type="InterPro" id="IPR022477">
    <property type="entry name" value="Spore_YqfC"/>
</dbReference>
<protein>
    <submittedName>
        <fullName evidence="1">Sporulation protein YqfC</fullName>
    </submittedName>
</protein>
<proteinExistence type="predicted"/>
<name>A0A7Y0Q3I5_9FIRM</name>
<keyword evidence="2" id="KW-1185">Reference proteome</keyword>
<comment type="caution">
    <text evidence="1">The sequence shown here is derived from an EMBL/GenBank/DDBJ whole genome shotgun (WGS) entry which is preliminary data.</text>
</comment>
<gene>
    <name evidence="1" type="primary">yqfC</name>
    <name evidence="1" type="ORF">HIJ39_11695</name>
</gene>
<organism evidence="1 2">
    <name type="scientific">Sulfobacillus harzensis</name>
    <dbReference type="NCBI Taxonomy" id="2729629"/>
    <lineage>
        <taxon>Bacteria</taxon>
        <taxon>Bacillati</taxon>
        <taxon>Bacillota</taxon>
        <taxon>Clostridia</taxon>
        <taxon>Eubacteriales</taxon>
        <taxon>Clostridiales Family XVII. Incertae Sedis</taxon>
        <taxon>Sulfobacillus</taxon>
    </lineage>
</organism>
<dbReference type="RefSeq" id="WP_169099883.1">
    <property type="nucleotide sequence ID" value="NZ_JABBVZ010000037.1"/>
</dbReference>
<reference evidence="1 2" key="1">
    <citation type="submission" date="2020-04" db="EMBL/GenBank/DDBJ databases">
        <authorList>
            <person name="Zhang R."/>
            <person name="Schippers A."/>
        </authorList>
    </citation>
    <scope>NUCLEOTIDE SEQUENCE [LARGE SCALE GENOMIC DNA]</scope>
    <source>
        <strain evidence="1 2">DSM 109850</strain>
    </source>
</reference>
<evidence type="ECO:0000313" key="2">
    <source>
        <dbReference type="Proteomes" id="UP000533476"/>
    </source>
</evidence>
<accession>A0A7Y0Q3I5</accession>
<dbReference type="EMBL" id="JABBVZ010000037">
    <property type="protein sequence ID" value="NMP23011.1"/>
    <property type="molecule type" value="Genomic_DNA"/>
</dbReference>
<dbReference type="NCBIfam" id="TIGR02856">
    <property type="entry name" value="spore_yqfC"/>
    <property type="match status" value="1"/>
</dbReference>
<sequence>MSGKGRTIQRFTEILEIPPEVLVNVPRVEVVGHLQFRVENHRGLEQYEPHRVVLRIPDGRLIVTGRELVIGWIDKNELLVTGQVRSLVFKAGNL</sequence>
<dbReference type="AlphaFoldDB" id="A0A7Y0Q3I5"/>
<dbReference type="Pfam" id="PF07873">
    <property type="entry name" value="YabP"/>
    <property type="match status" value="1"/>
</dbReference>
<evidence type="ECO:0000313" key="1">
    <source>
        <dbReference type="EMBL" id="NMP23011.1"/>
    </source>
</evidence>
<dbReference type="Proteomes" id="UP000533476">
    <property type="component" value="Unassembled WGS sequence"/>
</dbReference>
<dbReference type="InterPro" id="IPR022476">
    <property type="entry name" value="Spore_YabP/YqfC"/>
</dbReference>